<dbReference type="CDD" id="cd03023">
    <property type="entry name" value="DsbA_Com1_like"/>
    <property type="match status" value="1"/>
</dbReference>
<dbReference type="PANTHER" id="PTHR35272">
    <property type="entry name" value="THIOL:DISULFIDE INTERCHANGE PROTEIN DSBC-RELATED"/>
    <property type="match status" value="1"/>
</dbReference>
<dbReference type="Proteomes" id="UP000664122">
    <property type="component" value="Unassembled WGS sequence"/>
</dbReference>
<dbReference type="Pfam" id="PF18312">
    <property type="entry name" value="ScsC_N"/>
    <property type="match status" value="1"/>
</dbReference>
<feature type="signal peptide" evidence="1">
    <location>
        <begin position="1"/>
        <end position="33"/>
    </location>
</feature>
<dbReference type="InterPro" id="IPR041205">
    <property type="entry name" value="ScsC_N"/>
</dbReference>
<evidence type="ECO:0000313" key="4">
    <source>
        <dbReference type="Proteomes" id="UP000664122"/>
    </source>
</evidence>
<comment type="caution">
    <text evidence="3">The sequence shown here is derived from an EMBL/GenBank/DDBJ whole genome shotgun (WGS) entry which is preliminary data.</text>
</comment>
<dbReference type="Pfam" id="PF01323">
    <property type="entry name" value="DSBA"/>
    <property type="match status" value="1"/>
</dbReference>
<reference evidence="3" key="1">
    <citation type="submission" date="2021-03" db="EMBL/GenBank/DDBJ databases">
        <title>Whole genome sequence of Jiella sp. CQZ9-1.</title>
        <authorList>
            <person name="Tuo L."/>
        </authorList>
    </citation>
    <scope>NUCLEOTIDE SEQUENCE</scope>
    <source>
        <strain evidence="3">CQZ9-1</strain>
    </source>
</reference>
<dbReference type="AlphaFoldDB" id="A0A939G1B4"/>
<sequence>MTQGTDRMDLKRSIAAGLAALLTASVAIAPALAAPKFDAGQKTEIESIVRNYLITHPEVLVEAINALEAKRNAEADASQKQAIADNAKAIFSTPQGTVLGNPKGDVTVVEFFDYNCGYCRHAMSDMETLLKTDPKIRFVLKEIPVLGPQSVEASRVSLAFRKLRPELYAEFHRKLLGSRGVADEKRAIAVAAELGVSADALKPVMASPEIAKDIAGDNEVAAALGVSGTPSYVIAGKVLVGAVGLDNLEAAIKNVRTCGSASC</sequence>
<dbReference type="PANTHER" id="PTHR35272:SF3">
    <property type="entry name" value="THIOL:DISULFIDE INTERCHANGE PROTEIN DSBC"/>
    <property type="match status" value="1"/>
</dbReference>
<dbReference type="InterPro" id="IPR051470">
    <property type="entry name" value="Thiol:disulfide_interchange"/>
</dbReference>
<evidence type="ECO:0000256" key="1">
    <source>
        <dbReference type="SAM" id="SignalP"/>
    </source>
</evidence>
<name>A0A939G1B4_9HYPH</name>
<evidence type="ECO:0000259" key="2">
    <source>
        <dbReference type="PROSITE" id="PS51352"/>
    </source>
</evidence>
<accession>A0A939G1B4</accession>
<dbReference type="InterPro" id="IPR001853">
    <property type="entry name" value="DSBA-like_thioredoxin_dom"/>
</dbReference>
<feature type="domain" description="Thioredoxin" evidence="2">
    <location>
        <begin position="28"/>
        <end position="257"/>
    </location>
</feature>
<keyword evidence="4" id="KW-1185">Reference proteome</keyword>
<organism evidence="3 4">
    <name type="scientific">Jiella flava</name>
    <dbReference type="NCBI Taxonomy" id="2816857"/>
    <lineage>
        <taxon>Bacteria</taxon>
        <taxon>Pseudomonadati</taxon>
        <taxon>Pseudomonadota</taxon>
        <taxon>Alphaproteobacteria</taxon>
        <taxon>Hyphomicrobiales</taxon>
        <taxon>Aurantimonadaceae</taxon>
        <taxon>Jiella</taxon>
    </lineage>
</organism>
<feature type="chain" id="PRO_5037624591" evidence="1">
    <location>
        <begin position="34"/>
        <end position="263"/>
    </location>
</feature>
<gene>
    <name evidence="3" type="ORF">J1C48_14210</name>
</gene>
<dbReference type="InterPro" id="IPR036249">
    <property type="entry name" value="Thioredoxin-like_sf"/>
</dbReference>
<keyword evidence="1" id="KW-0732">Signal</keyword>
<dbReference type="EMBL" id="JAFMPP010000013">
    <property type="protein sequence ID" value="MBO0663733.1"/>
    <property type="molecule type" value="Genomic_DNA"/>
</dbReference>
<proteinExistence type="predicted"/>
<evidence type="ECO:0000313" key="3">
    <source>
        <dbReference type="EMBL" id="MBO0663733.1"/>
    </source>
</evidence>
<protein>
    <submittedName>
        <fullName evidence="3">DsbA family protein</fullName>
    </submittedName>
</protein>
<dbReference type="Gene3D" id="3.40.30.10">
    <property type="entry name" value="Glutaredoxin"/>
    <property type="match status" value="1"/>
</dbReference>
<dbReference type="InterPro" id="IPR013766">
    <property type="entry name" value="Thioredoxin_domain"/>
</dbReference>
<dbReference type="PROSITE" id="PS51352">
    <property type="entry name" value="THIOREDOXIN_2"/>
    <property type="match status" value="1"/>
</dbReference>
<dbReference type="GO" id="GO:0016491">
    <property type="term" value="F:oxidoreductase activity"/>
    <property type="evidence" value="ECO:0007669"/>
    <property type="project" value="InterPro"/>
</dbReference>
<dbReference type="SUPFAM" id="SSF52833">
    <property type="entry name" value="Thioredoxin-like"/>
    <property type="match status" value="1"/>
</dbReference>